<dbReference type="KEGG" id="mabb:MASS_2p0072"/>
<proteinExistence type="predicted"/>
<protein>
    <recommendedName>
        <fullName evidence="3">YbaB/EbfC family DNA-binding protein</fullName>
    </recommendedName>
</protein>
<reference evidence="1 2" key="1">
    <citation type="journal article" date="2013" name="Genome Announc.">
        <title>Complete Genome Sequence of Mycobacterium massiliense Clinical Strain Asan 50594, Belonging to the Type II Genotype.</title>
        <authorList>
            <person name="Kim B.J."/>
            <person name="Kim B.R."/>
            <person name="Hong S.H."/>
            <person name="Seok S.H."/>
            <person name="Kook Y.H."/>
            <person name="Kim B.J."/>
        </authorList>
    </citation>
    <scope>NUCLEOTIDE SEQUENCE [LARGE SCALE GENOMIC DNA]</scope>
    <source>
        <strain evidence="1 2">50594</strain>
    </source>
</reference>
<dbReference type="RefSeq" id="WP_016341487.1">
    <property type="nucleotide sequence ID" value="NC_021279.1"/>
</dbReference>
<name>A0AB33AJ58_9MYCO</name>
<geneLocation type="plasmid" evidence="1 2">
    <name>2</name>
</geneLocation>
<sequence length="128" mass="14310">MTTPTTGQPAVSGPAARSAQEIFESLDDHGKNDFVDKELDDVYDGLDRLIKKLGALKVKVESEDGRMAVTVAYNGRTVELYMDDGLTTQRDHLSLEREANELAALAWKEIQRMRQEIENKAIEFMPPG</sequence>
<evidence type="ECO:0008006" key="3">
    <source>
        <dbReference type="Google" id="ProtNLM"/>
    </source>
</evidence>
<gene>
    <name evidence="1" type="ORF">MASS_2p0072</name>
</gene>
<dbReference type="Proteomes" id="UP000013961">
    <property type="component" value="Plasmid 2"/>
</dbReference>
<evidence type="ECO:0000313" key="1">
    <source>
        <dbReference type="EMBL" id="AGM31783.1"/>
    </source>
</evidence>
<dbReference type="AlphaFoldDB" id="A0AB33AJ58"/>
<organism evidence="1 2">
    <name type="scientific">Mycobacteroides abscessus subsp. bolletii 50594</name>
    <dbReference type="NCBI Taxonomy" id="1303024"/>
    <lineage>
        <taxon>Bacteria</taxon>
        <taxon>Bacillati</taxon>
        <taxon>Actinomycetota</taxon>
        <taxon>Actinomycetes</taxon>
        <taxon>Mycobacteriales</taxon>
        <taxon>Mycobacteriaceae</taxon>
        <taxon>Mycobacteroides</taxon>
        <taxon>Mycobacteroides abscessus</taxon>
    </lineage>
</organism>
<accession>A0AB33AJ58</accession>
<evidence type="ECO:0000313" key="2">
    <source>
        <dbReference type="Proteomes" id="UP000013961"/>
    </source>
</evidence>
<dbReference type="EMBL" id="CP004376">
    <property type="protein sequence ID" value="AGM31783.1"/>
    <property type="molecule type" value="Genomic_DNA"/>
</dbReference>
<keyword evidence="1" id="KW-0614">Plasmid</keyword>